<dbReference type="InterPro" id="IPR012437">
    <property type="entry name" value="DUF1638"/>
</dbReference>
<sequence length="192" mass="22163">MKRCIFIGCSVLETEIKQALDELGLQNKIVFIDAGSHVNLDRLEQTLRKKLDEVNRVGKPIVLVGNRCHPNIDNIVKEYDGQISASSNCLELLLGKETMNKLNREANIFYTTVGWLEKWKEIFITGLGWDSIDGRQNFGFYDKILLLDLGRPVDDMDILEFYEFTQVPIEPYPITLDNLKKELIRLLGREHH</sequence>
<dbReference type="eggNOG" id="ENOG5032QZS">
    <property type="taxonomic scope" value="Bacteria"/>
</dbReference>
<evidence type="ECO:0000259" key="1">
    <source>
        <dbReference type="Pfam" id="PF07796"/>
    </source>
</evidence>
<keyword evidence="3" id="KW-1185">Reference proteome</keyword>
<accession>H5XSQ4</accession>
<gene>
    <name evidence="2" type="ORF">DesyoDRAFT_0540</name>
</gene>
<evidence type="ECO:0000313" key="3">
    <source>
        <dbReference type="Proteomes" id="UP000005104"/>
    </source>
</evidence>
<protein>
    <recommendedName>
        <fullName evidence="1">DUF1638 domain-containing protein</fullName>
    </recommendedName>
</protein>
<feature type="domain" description="DUF1638" evidence="1">
    <location>
        <begin position="31"/>
        <end position="181"/>
    </location>
</feature>
<organism evidence="2 3">
    <name type="scientific">Desulfosporosinus youngiae DSM 17734</name>
    <dbReference type="NCBI Taxonomy" id="768710"/>
    <lineage>
        <taxon>Bacteria</taxon>
        <taxon>Bacillati</taxon>
        <taxon>Bacillota</taxon>
        <taxon>Clostridia</taxon>
        <taxon>Eubacteriales</taxon>
        <taxon>Desulfitobacteriaceae</taxon>
        <taxon>Desulfosporosinus</taxon>
    </lineage>
</organism>
<dbReference type="STRING" id="768710.DesyoDRAFT_0540"/>
<name>H5XSQ4_9FIRM</name>
<dbReference type="AlphaFoldDB" id="H5XSQ4"/>
<dbReference type="RefSeq" id="WP_007779058.1">
    <property type="nucleotide sequence ID" value="NZ_CM001441.1"/>
</dbReference>
<dbReference type="EMBL" id="CM001441">
    <property type="protein sequence ID" value="EHQ87722.1"/>
    <property type="molecule type" value="Genomic_DNA"/>
</dbReference>
<proteinExistence type="predicted"/>
<evidence type="ECO:0000313" key="2">
    <source>
        <dbReference type="EMBL" id="EHQ87722.1"/>
    </source>
</evidence>
<dbReference type="HOGENOM" id="CLU_099367_0_0_9"/>
<dbReference type="Proteomes" id="UP000005104">
    <property type="component" value="Chromosome"/>
</dbReference>
<dbReference type="Pfam" id="PF07796">
    <property type="entry name" value="DUF1638"/>
    <property type="match status" value="1"/>
</dbReference>
<reference evidence="2 3" key="1">
    <citation type="submission" date="2011-11" db="EMBL/GenBank/DDBJ databases">
        <title>The Noncontiguous Finished genome of Desulfosporosinus youngiae DSM 17734.</title>
        <authorList>
            <consortium name="US DOE Joint Genome Institute (JGI-PGF)"/>
            <person name="Lucas S."/>
            <person name="Han J."/>
            <person name="Lapidus A."/>
            <person name="Cheng J.-F."/>
            <person name="Goodwin L."/>
            <person name="Pitluck S."/>
            <person name="Peters L."/>
            <person name="Ovchinnikova G."/>
            <person name="Lu M."/>
            <person name="Land M.L."/>
            <person name="Hauser L."/>
            <person name="Pester M."/>
            <person name="Spring S."/>
            <person name="Ollivier B."/>
            <person name="Rattei T."/>
            <person name="Klenk H.-P."/>
            <person name="Wagner M."/>
            <person name="Loy A."/>
            <person name="Woyke T.J."/>
        </authorList>
    </citation>
    <scope>NUCLEOTIDE SEQUENCE [LARGE SCALE GENOMIC DNA]</scope>
    <source>
        <strain evidence="2 3">DSM 17734</strain>
    </source>
</reference>